<proteinExistence type="predicted"/>
<sequence length="346" mass="38250">MTHLITGNKFDPNTDIPDLSGKVYVVTGGSSGIGFGIVAHILQHNPAKLYLLGKKEEHIQWAQDELKKYGDTSKVVPVQIELEDLHNVDEVAKRLAKELHQLDGLICNAGLGVGVYNETPKDGIDSHMQVNFISQFHLTMVLLPLLQQTANSRLVLQSSDLHRAISDVQFASLAEINRDIGPTMLYNRAKLAQVLFVRAMARRLEKGELGFDANSHTGPWINAVHPGGVSTDQPKQAEDAYGKLASAAVAVLRPLMKDPVDEGCRPALFAATSEDIVKDKVQGQYIVPDRKVTEPSKQAKDEQLQENLWRLTEEILSDKLRSLPYRTQYVDPMAKEGLHGQPAGRQ</sequence>
<dbReference type="PRINTS" id="PR00081">
    <property type="entry name" value="GDHRDH"/>
</dbReference>
<protein>
    <recommendedName>
        <fullName evidence="4">Oxidoreductase bli-4, mitochondrial</fullName>
    </recommendedName>
</protein>
<reference evidence="2 3" key="1">
    <citation type="submission" date="2017-03" db="EMBL/GenBank/DDBJ databases">
        <title>Genomes of endolithic fungi from Antarctica.</title>
        <authorList>
            <person name="Coleine C."/>
            <person name="Masonjones S."/>
            <person name="Stajich J.E."/>
        </authorList>
    </citation>
    <scope>NUCLEOTIDE SEQUENCE [LARGE SCALE GENOMIC DNA]</scope>
    <source>
        <strain evidence="2 3">CCFEE 5187</strain>
    </source>
</reference>
<evidence type="ECO:0000313" key="3">
    <source>
        <dbReference type="Proteomes" id="UP000308768"/>
    </source>
</evidence>
<evidence type="ECO:0008006" key="4">
    <source>
        <dbReference type="Google" id="ProtNLM"/>
    </source>
</evidence>
<dbReference type="PANTHER" id="PTHR43157">
    <property type="entry name" value="PHOSPHATIDYLINOSITOL-GLYCAN BIOSYNTHESIS CLASS F PROTEIN-RELATED"/>
    <property type="match status" value="1"/>
</dbReference>
<gene>
    <name evidence="2" type="ORF">B0A49_05753</name>
</gene>
<evidence type="ECO:0000313" key="2">
    <source>
        <dbReference type="EMBL" id="TKA64161.1"/>
    </source>
</evidence>
<organism evidence="2 3">
    <name type="scientific">Cryomyces minteri</name>
    <dbReference type="NCBI Taxonomy" id="331657"/>
    <lineage>
        <taxon>Eukaryota</taxon>
        <taxon>Fungi</taxon>
        <taxon>Dikarya</taxon>
        <taxon>Ascomycota</taxon>
        <taxon>Pezizomycotina</taxon>
        <taxon>Dothideomycetes</taxon>
        <taxon>Dothideomycetes incertae sedis</taxon>
        <taxon>Cryomyces</taxon>
    </lineage>
</organism>
<keyword evidence="1" id="KW-0560">Oxidoreductase</keyword>
<dbReference type="PANTHER" id="PTHR43157:SF31">
    <property type="entry name" value="PHOSPHATIDYLINOSITOL-GLYCAN BIOSYNTHESIS CLASS F PROTEIN"/>
    <property type="match status" value="1"/>
</dbReference>
<dbReference type="Pfam" id="PF00106">
    <property type="entry name" value="adh_short"/>
    <property type="match status" value="1"/>
</dbReference>
<dbReference type="Proteomes" id="UP000308768">
    <property type="component" value="Unassembled WGS sequence"/>
</dbReference>
<dbReference type="InterPro" id="IPR002347">
    <property type="entry name" value="SDR_fam"/>
</dbReference>
<dbReference type="OrthoDB" id="191139at2759"/>
<dbReference type="SUPFAM" id="SSF51735">
    <property type="entry name" value="NAD(P)-binding Rossmann-fold domains"/>
    <property type="match status" value="1"/>
</dbReference>
<comment type="caution">
    <text evidence="2">The sequence shown here is derived from an EMBL/GenBank/DDBJ whole genome shotgun (WGS) entry which is preliminary data.</text>
</comment>
<dbReference type="AlphaFoldDB" id="A0A4U0WMG5"/>
<name>A0A4U0WMG5_9PEZI</name>
<accession>A0A4U0WMG5</accession>
<dbReference type="STRING" id="331657.A0A4U0WMG5"/>
<keyword evidence="3" id="KW-1185">Reference proteome</keyword>
<dbReference type="InterPro" id="IPR036291">
    <property type="entry name" value="NAD(P)-bd_dom_sf"/>
</dbReference>
<evidence type="ECO:0000256" key="1">
    <source>
        <dbReference type="ARBA" id="ARBA00023002"/>
    </source>
</evidence>
<dbReference type="Gene3D" id="3.40.50.720">
    <property type="entry name" value="NAD(P)-binding Rossmann-like Domain"/>
    <property type="match status" value="1"/>
</dbReference>
<dbReference type="GO" id="GO:0016491">
    <property type="term" value="F:oxidoreductase activity"/>
    <property type="evidence" value="ECO:0007669"/>
    <property type="project" value="UniProtKB-KW"/>
</dbReference>
<dbReference type="EMBL" id="NAJN01001304">
    <property type="protein sequence ID" value="TKA64161.1"/>
    <property type="molecule type" value="Genomic_DNA"/>
</dbReference>